<organism evidence="1 2">
    <name type="scientific">Afipia massiliensis</name>
    <dbReference type="NCBI Taxonomy" id="211460"/>
    <lineage>
        <taxon>Bacteria</taxon>
        <taxon>Pseudomonadati</taxon>
        <taxon>Pseudomonadota</taxon>
        <taxon>Alphaproteobacteria</taxon>
        <taxon>Hyphomicrobiales</taxon>
        <taxon>Nitrobacteraceae</taxon>
        <taxon>Afipia</taxon>
    </lineage>
</organism>
<dbReference type="EMBL" id="LBIA02000001">
    <property type="protein sequence ID" value="TKT70712.1"/>
    <property type="molecule type" value="Genomic_DNA"/>
</dbReference>
<reference evidence="1" key="1">
    <citation type="submission" date="2019-04" db="EMBL/GenBank/DDBJ databases">
        <title>Whole genome sequencing of cave bacteria.</title>
        <authorList>
            <person name="Gan H.M."/>
            <person name="Barton H."/>
            <person name="Savka M.A."/>
        </authorList>
    </citation>
    <scope>NUCLEOTIDE SEQUENCE [LARGE SCALE GENOMIC DNA]</scope>
    <source>
        <strain evidence="1">LC387</strain>
    </source>
</reference>
<gene>
    <name evidence="1" type="ORF">YH63_004400</name>
</gene>
<dbReference type="AlphaFoldDB" id="A0A4U6BKI8"/>
<dbReference type="RefSeq" id="WP_137325111.1">
    <property type="nucleotide sequence ID" value="NZ_LBIA02000001.1"/>
</dbReference>
<protein>
    <submittedName>
        <fullName evidence="1">Uncharacterized protein</fullName>
    </submittedName>
</protein>
<sequence>MNTARIDLTIAVCAGDTAAPVAVPALVHSQFELHPQERPRRGRLHPATIAEAGKRGSINAVRYGISTTMTTQKWSRGLGR</sequence>
<evidence type="ECO:0000313" key="2">
    <source>
        <dbReference type="Proteomes" id="UP000034832"/>
    </source>
</evidence>
<evidence type="ECO:0000313" key="1">
    <source>
        <dbReference type="EMBL" id="TKT70712.1"/>
    </source>
</evidence>
<dbReference type="STRING" id="211460.YH63_14495"/>
<comment type="caution">
    <text evidence="1">The sequence shown here is derived from an EMBL/GenBank/DDBJ whole genome shotgun (WGS) entry which is preliminary data.</text>
</comment>
<proteinExistence type="predicted"/>
<accession>A0A4U6BKI8</accession>
<keyword evidence="2" id="KW-1185">Reference proteome</keyword>
<dbReference type="Proteomes" id="UP000034832">
    <property type="component" value="Unassembled WGS sequence"/>
</dbReference>
<name>A0A4U6BKI8_9BRAD</name>